<organism evidence="1 2">
    <name type="scientific">Methylorubrum thiocyanatum</name>
    <dbReference type="NCBI Taxonomy" id="47958"/>
    <lineage>
        <taxon>Bacteria</taxon>
        <taxon>Pseudomonadati</taxon>
        <taxon>Pseudomonadota</taxon>
        <taxon>Alphaproteobacteria</taxon>
        <taxon>Hyphomicrobiales</taxon>
        <taxon>Methylobacteriaceae</taxon>
        <taxon>Methylorubrum</taxon>
    </lineage>
</organism>
<sequence length="59" mass="5975">MADVSPTVGELFKAKAVTDELVNAAVDAFLSDPAKSAHPIADGYSLDFAAAVAGHGWAS</sequence>
<dbReference type="Proteomes" id="UP000543554">
    <property type="component" value="Unassembled WGS sequence"/>
</dbReference>
<accession>A0AA40S814</accession>
<dbReference type="AlphaFoldDB" id="A0AA40S814"/>
<comment type="caution">
    <text evidence="1">The sequence shown here is derived from an EMBL/GenBank/DDBJ whole genome shotgun (WGS) entry which is preliminary data.</text>
</comment>
<proteinExistence type="predicted"/>
<reference evidence="1 2" key="1">
    <citation type="submission" date="2020-08" db="EMBL/GenBank/DDBJ databases">
        <title>Genomic Encyclopedia of Type Strains, Phase IV (KMG-IV): sequencing the most valuable type-strain genomes for metagenomic binning, comparative biology and taxonomic classification.</title>
        <authorList>
            <person name="Goeker M."/>
        </authorList>
    </citation>
    <scope>NUCLEOTIDE SEQUENCE [LARGE SCALE GENOMIC DNA]</scope>
    <source>
        <strain evidence="1 2">DSM 11490</strain>
    </source>
</reference>
<keyword evidence="2" id="KW-1185">Reference proteome</keyword>
<evidence type="ECO:0000313" key="1">
    <source>
        <dbReference type="EMBL" id="MBA8916248.1"/>
    </source>
</evidence>
<gene>
    <name evidence="1" type="ORF">HNR51_005369</name>
</gene>
<name>A0AA40S814_9HYPH</name>
<evidence type="ECO:0000313" key="2">
    <source>
        <dbReference type="Proteomes" id="UP000543554"/>
    </source>
</evidence>
<protein>
    <submittedName>
        <fullName evidence="1">Uncharacterized protein</fullName>
    </submittedName>
</protein>
<dbReference type="EMBL" id="JACJIB010000020">
    <property type="protein sequence ID" value="MBA8916248.1"/>
    <property type="molecule type" value="Genomic_DNA"/>
</dbReference>